<sequence>MTARLVTPRCAALLLLLTVAGGGWCQTLLLDPAPRACRTQDNAAAGAVLSQGRRNEYPAGGVLMLLAKVPAGLFGSLQVFLCPDSDAEVECEDRVPLELADGSGTSYSLQKVPRTDRYEIPVILSNHITCPACTLQVRVLTRDCAEAVEAPCPEKEVTFCSDITVRDIKLPAWRSKLKGMVQGWKPGMNKVSAKARDIHMLINKEPRSLNSPCAGRHDCPPGDALLHGAFPLPDVAGGGLCQELLQSQPLKCSAQVPAGHRPAKYYSSEVSVPARALPARIDKMKEVKASLRGGFFSSLEVYLCLESLAEECAIKERLHLLDGDAIIEFQRREARPRNYTHVAFIILPDAKTCQPCTLQVSPLAALPGVRVMSSKFENNVLKYGEEKTFCFDIT</sequence>
<organism evidence="2 3">
    <name type="scientific">Scylla paramamosain</name>
    <name type="common">Mud crab</name>
    <dbReference type="NCBI Taxonomy" id="85552"/>
    <lineage>
        <taxon>Eukaryota</taxon>
        <taxon>Metazoa</taxon>
        <taxon>Ecdysozoa</taxon>
        <taxon>Arthropoda</taxon>
        <taxon>Crustacea</taxon>
        <taxon>Multicrustacea</taxon>
        <taxon>Malacostraca</taxon>
        <taxon>Eumalacostraca</taxon>
        <taxon>Eucarida</taxon>
        <taxon>Decapoda</taxon>
        <taxon>Pleocyemata</taxon>
        <taxon>Brachyura</taxon>
        <taxon>Eubrachyura</taxon>
        <taxon>Portunoidea</taxon>
        <taxon>Portunidae</taxon>
        <taxon>Portuninae</taxon>
        <taxon>Scylla</taxon>
    </lineage>
</organism>
<evidence type="ECO:0000313" key="2">
    <source>
        <dbReference type="EMBL" id="KAK8390644.1"/>
    </source>
</evidence>
<proteinExistence type="predicted"/>
<accession>A0AAW0TSJ3</accession>
<dbReference type="AlphaFoldDB" id="A0AAW0TSJ3"/>
<gene>
    <name evidence="2" type="ORF">O3P69_010387</name>
</gene>
<feature type="signal peptide" evidence="1">
    <location>
        <begin position="1"/>
        <end position="25"/>
    </location>
</feature>
<evidence type="ECO:0000313" key="3">
    <source>
        <dbReference type="Proteomes" id="UP001487740"/>
    </source>
</evidence>
<protein>
    <submittedName>
        <fullName evidence="2">Uncharacterized protein</fullName>
    </submittedName>
</protein>
<evidence type="ECO:0000256" key="1">
    <source>
        <dbReference type="SAM" id="SignalP"/>
    </source>
</evidence>
<dbReference type="Proteomes" id="UP001487740">
    <property type="component" value="Unassembled WGS sequence"/>
</dbReference>
<reference evidence="2 3" key="1">
    <citation type="submission" date="2023-03" db="EMBL/GenBank/DDBJ databases">
        <title>High-quality genome of Scylla paramamosain provides insights in environmental adaptation.</title>
        <authorList>
            <person name="Zhang L."/>
        </authorList>
    </citation>
    <scope>NUCLEOTIDE SEQUENCE [LARGE SCALE GENOMIC DNA]</scope>
    <source>
        <strain evidence="2">LZ_2023a</strain>
        <tissue evidence="2">Muscle</tissue>
    </source>
</reference>
<dbReference type="EMBL" id="JARAKH010000025">
    <property type="protein sequence ID" value="KAK8390644.1"/>
    <property type="molecule type" value="Genomic_DNA"/>
</dbReference>
<keyword evidence="1" id="KW-0732">Signal</keyword>
<feature type="chain" id="PRO_5043844496" evidence="1">
    <location>
        <begin position="26"/>
        <end position="394"/>
    </location>
</feature>
<keyword evidence="3" id="KW-1185">Reference proteome</keyword>
<comment type="caution">
    <text evidence="2">The sequence shown here is derived from an EMBL/GenBank/DDBJ whole genome shotgun (WGS) entry which is preliminary data.</text>
</comment>
<name>A0AAW0TSJ3_SCYPA</name>